<gene>
    <name evidence="12" type="primary">dapA</name>
    <name evidence="16" type="ORF">H8718_03845</name>
</gene>
<dbReference type="SMART" id="SM01130">
    <property type="entry name" value="DHDPS"/>
    <property type="match status" value="1"/>
</dbReference>
<dbReference type="InterPro" id="IPR005263">
    <property type="entry name" value="DapA"/>
</dbReference>
<feature type="binding site" evidence="12 15">
    <location>
        <position position="46"/>
    </location>
    <ligand>
        <name>pyruvate</name>
        <dbReference type="ChEBI" id="CHEBI:15361"/>
    </ligand>
</feature>
<evidence type="ECO:0000256" key="9">
    <source>
        <dbReference type="ARBA" id="ARBA00023239"/>
    </source>
</evidence>
<keyword evidence="17" id="KW-1185">Reference proteome</keyword>
<keyword evidence="5 12" id="KW-0963">Cytoplasm</keyword>
<evidence type="ECO:0000256" key="6">
    <source>
        <dbReference type="ARBA" id="ARBA00022605"/>
    </source>
</evidence>
<dbReference type="RefSeq" id="WP_249331651.1">
    <property type="nucleotide sequence ID" value="NZ_JACRSY010000004.1"/>
</dbReference>
<evidence type="ECO:0000256" key="2">
    <source>
        <dbReference type="ARBA" id="ARBA00005120"/>
    </source>
</evidence>
<evidence type="ECO:0000256" key="15">
    <source>
        <dbReference type="PIRSR" id="PIRSR001365-2"/>
    </source>
</evidence>
<dbReference type="GO" id="GO:0005829">
    <property type="term" value="C:cytosol"/>
    <property type="evidence" value="ECO:0007669"/>
    <property type="project" value="TreeGrafter"/>
</dbReference>
<evidence type="ECO:0000256" key="13">
    <source>
        <dbReference type="PIRNR" id="PIRNR001365"/>
    </source>
</evidence>
<comment type="catalytic activity">
    <reaction evidence="11 12">
        <text>L-aspartate 4-semialdehyde + pyruvate = (2S,4S)-4-hydroxy-2,3,4,5-tetrahydrodipicolinate + H2O + H(+)</text>
        <dbReference type="Rhea" id="RHEA:34171"/>
        <dbReference type="ChEBI" id="CHEBI:15361"/>
        <dbReference type="ChEBI" id="CHEBI:15377"/>
        <dbReference type="ChEBI" id="CHEBI:15378"/>
        <dbReference type="ChEBI" id="CHEBI:67139"/>
        <dbReference type="ChEBI" id="CHEBI:537519"/>
        <dbReference type="EC" id="4.3.3.7"/>
    </reaction>
</comment>
<evidence type="ECO:0000256" key="8">
    <source>
        <dbReference type="ARBA" id="ARBA00023154"/>
    </source>
</evidence>
<accession>A0A926IDK9</accession>
<dbReference type="EC" id="4.3.3.7" evidence="4 12"/>
<comment type="caution">
    <text evidence="12">Was originally thought to be a dihydrodipicolinate synthase (DHDPS), catalyzing the condensation of (S)-aspartate-beta-semialdehyde [(S)-ASA] and pyruvate to dihydrodipicolinate (DHDP). However, it was shown in E.coli that the product of the enzymatic reaction is not dihydrodipicolinate but in fact (4S)-4-hydroxy-2,3,4,5-tetrahydro-(2S)-dipicolinic acid (HTPA), and that the consecutive dehydration reaction leading to DHDP is not spontaneous but catalyzed by DapB.</text>
</comment>
<comment type="subunit">
    <text evidence="12">Homotetramer; dimer of dimers.</text>
</comment>
<comment type="similarity">
    <text evidence="3 12 13">Belongs to the DapA family.</text>
</comment>
<name>A0A926IDK9_9FIRM</name>
<evidence type="ECO:0000256" key="14">
    <source>
        <dbReference type="PIRSR" id="PIRSR001365-1"/>
    </source>
</evidence>
<dbReference type="SUPFAM" id="SSF51569">
    <property type="entry name" value="Aldolase"/>
    <property type="match status" value="1"/>
</dbReference>
<evidence type="ECO:0000313" key="17">
    <source>
        <dbReference type="Proteomes" id="UP000655830"/>
    </source>
</evidence>
<dbReference type="AlphaFoldDB" id="A0A926IDK9"/>
<keyword evidence="8 12" id="KW-0457">Lysine biosynthesis</keyword>
<dbReference type="PIRSF" id="PIRSF001365">
    <property type="entry name" value="DHDPS"/>
    <property type="match status" value="1"/>
</dbReference>
<evidence type="ECO:0000256" key="10">
    <source>
        <dbReference type="ARBA" id="ARBA00023270"/>
    </source>
</evidence>
<feature type="active site" description="Proton donor/acceptor" evidence="12 14">
    <location>
        <position position="134"/>
    </location>
</feature>
<keyword evidence="10 12" id="KW-0704">Schiff base</keyword>
<dbReference type="PANTHER" id="PTHR12128">
    <property type="entry name" value="DIHYDRODIPICOLINATE SYNTHASE"/>
    <property type="match status" value="1"/>
</dbReference>
<comment type="function">
    <text evidence="1 12">Catalyzes the condensation of (S)-aspartate-beta-semialdehyde [(S)-ASA] and pyruvate to 4-hydroxy-tetrahydrodipicolinate (HTPA).</text>
</comment>
<dbReference type="PANTHER" id="PTHR12128:SF66">
    <property type="entry name" value="4-HYDROXY-2-OXOGLUTARATE ALDOLASE, MITOCHONDRIAL"/>
    <property type="match status" value="1"/>
</dbReference>
<evidence type="ECO:0000256" key="5">
    <source>
        <dbReference type="ARBA" id="ARBA00022490"/>
    </source>
</evidence>
<feature type="binding site" evidence="12 15">
    <location>
        <position position="204"/>
    </location>
    <ligand>
        <name>pyruvate</name>
        <dbReference type="ChEBI" id="CHEBI:15361"/>
    </ligand>
</feature>
<dbReference type="InterPro" id="IPR013785">
    <property type="entry name" value="Aldolase_TIM"/>
</dbReference>
<sequence>MIFKGAGVAIVTPFNENGSINFNKLREIIDFQIENGTDSIIICGTTGEASTMTDEEHLECIRVAVEQTAGRVPVIAGTGSNDTHHGITLTKRAKELGVDATLQVTPYYNKTTQRGLIEHFKAIGEATDLPMILYNVPSRTGLNITPQTVYELSKLPYVVGIKEASGNLSQVAQIARLCGPDFAIYSGNDDQIIPTLSLGGVGVISVLSNVAPKQTHDMVDLYLKGDTKEALKLQLDYLPVIDALFCEVNPIPVKAAMNMMGFEVGPCRLPLTNLESANEEKVTAVLKAAELI</sequence>
<dbReference type="Pfam" id="PF00701">
    <property type="entry name" value="DHDPS"/>
    <property type="match status" value="1"/>
</dbReference>
<comment type="caution">
    <text evidence="16">The sequence shown here is derived from an EMBL/GenBank/DDBJ whole genome shotgun (WGS) entry which is preliminary data.</text>
</comment>
<feature type="active site" description="Schiff-base intermediate with substrate" evidence="12 14">
    <location>
        <position position="162"/>
    </location>
</feature>
<dbReference type="InterPro" id="IPR020624">
    <property type="entry name" value="Schiff_base-form_aldolases_CS"/>
</dbReference>
<keyword evidence="6 12" id="KW-0028">Amino-acid biosynthesis</keyword>
<dbReference type="PROSITE" id="PS00666">
    <property type="entry name" value="DHDPS_2"/>
    <property type="match status" value="1"/>
</dbReference>
<evidence type="ECO:0000256" key="11">
    <source>
        <dbReference type="ARBA" id="ARBA00047836"/>
    </source>
</evidence>
<evidence type="ECO:0000313" key="16">
    <source>
        <dbReference type="EMBL" id="MBC8578661.1"/>
    </source>
</evidence>
<feature type="site" description="Part of a proton relay during catalysis" evidence="12">
    <location>
        <position position="45"/>
    </location>
</feature>
<keyword evidence="9 12" id="KW-0456">Lyase</keyword>
<dbReference type="InterPro" id="IPR020625">
    <property type="entry name" value="Schiff_base-form_aldolases_AS"/>
</dbReference>
<dbReference type="PRINTS" id="PR00146">
    <property type="entry name" value="DHPICSNTHASE"/>
</dbReference>
<dbReference type="HAMAP" id="MF_00418">
    <property type="entry name" value="DapA"/>
    <property type="match status" value="1"/>
</dbReference>
<organism evidence="16 17">
    <name type="scientific">Zhenhengia yiwuensis</name>
    <dbReference type="NCBI Taxonomy" id="2763666"/>
    <lineage>
        <taxon>Bacteria</taxon>
        <taxon>Bacillati</taxon>
        <taxon>Bacillota</taxon>
        <taxon>Clostridia</taxon>
        <taxon>Lachnospirales</taxon>
        <taxon>Lachnospiraceae</taxon>
        <taxon>Zhenhengia</taxon>
    </lineage>
</organism>
<feature type="site" description="Part of a proton relay during catalysis" evidence="12">
    <location>
        <position position="108"/>
    </location>
</feature>
<comment type="pathway">
    <text evidence="2 12">Amino-acid biosynthesis; L-lysine biosynthesis via DAP pathway; (S)-tetrahydrodipicolinate from L-aspartate: step 3/4.</text>
</comment>
<dbReference type="GO" id="GO:0008840">
    <property type="term" value="F:4-hydroxy-tetrahydrodipicolinate synthase activity"/>
    <property type="evidence" value="ECO:0007669"/>
    <property type="project" value="UniProtKB-UniRule"/>
</dbReference>
<reference evidence="16" key="1">
    <citation type="submission" date="2020-08" db="EMBL/GenBank/DDBJ databases">
        <title>Genome public.</title>
        <authorList>
            <person name="Liu C."/>
            <person name="Sun Q."/>
        </authorList>
    </citation>
    <scope>NUCLEOTIDE SEQUENCE</scope>
    <source>
        <strain evidence="16">NSJ-12</strain>
    </source>
</reference>
<dbReference type="GO" id="GO:0019877">
    <property type="term" value="P:diaminopimelate biosynthetic process"/>
    <property type="evidence" value="ECO:0007669"/>
    <property type="project" value="UniProtKB-UniRule"/>
</dbReference>
<evidence type="ECO:0000256" key="3">
    <source>
        <dbReference type="ARBA" id="ARBA00007592"/>
    </source>
</evidence>
<evidence type="ECO:0000256" key="1">
    <source>
        <dbReference type="ARBA" id="ARBA00003294"/>
    </source>
</evidence>
<evidence type="ECO:0000256" key="4">
    <source>
        <dbReference type="ARBA" id="ARBA00012086"/>
    </source>
</evidence>
<dbReference type="PROSITE" id="PS00665">
    <property type="entry name" value="DHDPS_1"/>
    <property type="match status" value="1"/>
</dbReference>
<dbReference type="NCBIfam" id="TIGR00674">
    <property type="entry name" value="dapA"/>
    <property type="match status" value="1"/>
</dbReference>
<evidence type="ECO:0000256" key="12">
    <source>
        <dbReference type="HAMAP-Rule" id="MF_00418"/>
    </source>
</evidence>
<dbReference type="CDD" id="cd00950">
    <property type="entry name" value="DHDPS"/>
    <property type="match status" value="1"/>
</dbReference>
<protein>
    <recommendedName>
        <fullName evidence="4 12">4-hydroxy-tetrahydrodipicolinate synthase</fullName>
        <shortName evidence="12">HTPA synthase</shortName>
        <ecNumber evidence="4 12">4.3.3.7</ecNumber>
    </recommendedName>
</protein>
<dbReference type="Proteomes" id="UP000655830">
    <property type="component" value="Unassembled WGS sequence"/>
</dbReference>
<proteinExistence type="inferred from homology"/>
<dbReference type="GO" id="GO:0009089">
    <property type="term" value="P:lysine biosynthetic process via diaminopimelate"/>
    <property type="evidence" value="ECO:0007669"/>
    <property type="project" value="UniProtKB-UniRule"/>
</dbReference>
<keyword evidence="7 12" id="KW-0220">Diaminopimelate biosynthesis</keyword>
<dbReference type="EMBL" id="JACRSY010000004">
    <property type="protein sequence ID" value="MBC8578661.1"/>
    <property type="molecule type" value="Genomic_DNA"/>
</dbReference>
<dbReference type="Gene3D" id="3.20.20.70">
    <property type="entry name" value="Aldolase class I"/>
    <property type="match status" value="1"/>
</dbReference>
<dbReference type="InterPro" id="IPR002220">
    <property type="entry name" value="DapA-like"/>
</dbReference>
<evidence type="ECO:0000256" key="7">
    <source>
        <dbReference type="ARBA" id="ARBA00022915"/>
    </source>
</evidence>
<comment type="subcellular location">
    <subcellularLocation>
        <location evidence="12">Cytoplasm</location>
    </subcellularLocation>
</comment>